<reference evidence="2 3" key="1">
    <citation type="journal article" date="2022" name="Int. J. Syst. Evol. Microbiol.">
        <title>Neobacillus kokaensis sp. nov., isolated from soil.</title>
        <authorList>
            <person name="Yuki K."/>
            <person name="Matsubara H."/>
            <person name="Yamaguchi S."/>
        </authorList>
    </citation>
    <scope>NUCLEOTIDE SEQUENCE [LARGE SCALE GENOMIC DNA]</scope>
    <source>
        <strain evidence="2 3">LOB 377</strain>
    </source>
</reference>
<keyword evidence="3" id="KW-1185">Reference proteome</keyword>
<feature type="domain" description="Transposase InsH N-terminal" evidence="1">
    <location>
        <begin position="2"/>
        <end position="71"/>
    </location>
</feature>
<evidence type="ECO:0000259" key="1">
    <source>
        <dbReference type="Pfam" id="PF05598"/>
    </source>
</evidence>
<accession>A0ABQ3NCB6</accession>
<organism evidence="2 3">
    <name type="scientific">Neobacillus kokaensis</name>
    <dbReference type="NCBI Taxonomy" id="2759023"/>
    <lineage>
        <taxon>Bacteria</taxon>
        <taxon>Bacillati</taxon>
        <taxon>Bacillota</taxon>
        <taxon>Bacilli</taxon>
        <taxon>Bacillales</taxon>
        <taxon>Bacillaceae</taxon>
        <taxon>Neobacillus</taxon>
    </lineage>
</organism>
<evidence type="ECO:0000313" key="3">
    <source>
        <dbReference type="Proteomes" id="UP000637074"/>
    </source>
</evidence>
<evidence type="ECO:0000313" key="2">
    <source>
        <dbReference type="EMBL" id="GHI01511.1"/>
    </source>
</evidence>
<gene>
    <name evidence="2" type="ORF">AM1BK_50530</name>
</gene>
<sequence>MIDKYIAFSFLLEKVRPYYSNDNGSLTDPLILFKMMFIGYIYGIRSKRQLEREIRTNVDYRWFLDLKFKELLYKFRKEKIERSFVDLGRAAWVSLLPVTGIEESE</sequence>
<proteinExistence type="predicted"/>
<dbReference type="Proteomes" id="UP000637074">
    <property type="component" value="Unassembled WGS sequence"/>
</dbReference>
<protein>
    <recommendedName>
        <fullName evidence="1">Transposase InsH N-terminal domain-containing protein</fullName>
    </recommendedName>
</protein>
<comment type="caution">
    <text evidence="2">The sequence shown here is derived from an EMBL/GenBank/DDBJ whole genome shotgun (WGS) entry which is preliminary data.</text>
</comment>
<dbReference type="InterPro" id="IPR008490">
    <property type="entry name" value="Transposase_InsH_N"/>
</dbReference>
<dbReference type="EMBL" id="BNDS01000045">
    <property type="protein sequence ID" value="GHI01511.1"/>
    <property type="molecule type" value="Genomic_DNA"/>
</dbReference>
<name>A0ABQ3NCB6_9BACI</name>
<dbReference type="Pfam" id="PF05598">
    <property type="entry name" value="DUF772"/>
    <property type="match status" value="1"/>
</dbReference>